<dbReference type="PANTHER" id="PTHR22911">
    <property type="entry name" value="ACYL-MALONYL CONDENSING ENZYME-RELATED"/>
    <property type="match status" value="1"/>
</dbReference>
<dbReference type="SUPFAM" id="SSF103481">
    <property type="entry name" value="Multidrug resistance efflux transporter EmrE"/>
    <property type="match status" value="2"/>
</dbReference>
<evidence type="ECO:0000313" key="3">
    <source>
        <dbReference type="EMBL" id="VAV95693.1"/>
    </source>
</evidence>
<feature type="transmembrane region" description="Helical" evidence="1">
    <location>
        <begin position="163"/>
        <end position="182"/>
    </location>
</feature>
<accession>A0A3B0SHD9</accession>
<keyword evidence="1" id="KW-1133">Transmembrane helix</keyword>
<protein>
    <submittedName>
        <fullName evidence="3">Permease of the drug/metabolite transporter (DMT) superfamily</fullName>
    </submittedName>
</protein>
<name>A0A3B0SHD9_9ZZZZ</name>
<dbReference type="Pfam" id="PF00892">
    <property type="entry name" value="EamA"/>
    <property type="match status" value="2"/>
</dbReference>
<gene>
    <name evidence="3" type="ORF">MNBD_ALPHA08-273</name>
</gene>
<dbReference type="AlphaFoldDB" id="A0A3B0SHD9"/>
<proteinExistence type="predicted"/>
<dbReference type="EMBL" id="UOEC01000129">
    <property type="protein sequence ID" value="VAV95693.1"/>
    <property type="molecule type" value="Genomic_DNA"/>
</dbReference>
<feature type="transmembrane region" description="Helical" evidence="1">
    <location>
        <begin position="48"/>
        <end position="67"/>
    </location>
</feature>
<keyword evidence="1" id="KW-0812">Transmembrane</keyword>
<feature type="transmembrane region" description="Helical" evidence="1">
    <location>
        <begin position="277"/>
        <end position="295"/>
    </location>
</feature>
<feature type="transmembrane region" description="Helical" evidence="1">
    <location>
        <begin position="252"/>
        <end position="271"/>
    </location>
</feature>
<feature type="domain" description="EamA" evidence="2">
    <location>
        <begin position="15"/>
        <end position="146"/>
    </location>
</feature>
<feature type="domain" description="EamA" evidence="2">
    <location>
        <begin position="160"/>
        <end position="294"/>
    </location>
</feature>
<feature type="transmembrane region" description="Helical" evidence="1">
    <location>
        <begin position="189"/>
        <end position="209"/>
    </location>
</feature>
<feature type="transmembrane region" description="Helical" evidence="1">
    <location>
        <begin position="221"/>
        <end position="240"/>
    </location>
</feature>
<organism evidence="3">
    <name type="scientific">hydrothermal vent metagenome</name>
    <dbReference type="NCBI Taxonomy" id="652676"/>
    <lineage>
        <taxon>unclassified sequences</taxon>
        <taxon>metagenomes</taxon>
        <taxon>ecological metagenomes</taxon>
    </lineage>
</organism>
<feature type="transmembrane region" description="Helical" evidence="1">
    <location>
        <begin position="102"/>
        <end position="124"/>
    </location>
</feature>
<evidence type="ECO:0000259" key="2">
    <source>
        <dbReference type="Pfam" id="PF00892"/>
    </source>
</evidence>
<dbReference type="InterPro" id="IPR037185">
    <property type="entry name" value="EmrE-like"/>
</dbReference>
<feature type="transmembrane region" description="Helical" evidence="1">
    <location>
        <begin position="12"/>
        <end position="36"/>
    </location>
</feature>
<feature type="transmembrane region" description="Helical" evidence="1">
    <location>
        <begin position="76"/>
        <end position="96"/>
    </location>
</feature>
<feature type="transmembrane region" description="Helical" evidence="1">
    <location>
        <begin position="131"/>
        <end position="151"/>
    </location>
</feature>
<dbReference type="GO" id="GO:0016020">
    <property type="term" value="C:membrane"/>
    <property type="evidence" value="ECO:0007669"/>
    <property type="project" value="InterPro"/>
</dbReference>
<dbReference type="PANTHER" id="PTHR22911:SF137">
    <property type="entry name" value="SOLUTE CARRIER FAMILY 35 MEMBER G2-RELATED"/>
    <property type="match status" value="1"/>
</dbReference>
<sequence>MNNQDQQTGISTKWLGILCGLGFIIIWSGFIVFARLGVTGNLTPYDITALRFLVGSLVTLPFVILHWPRQLSFGKISLLALTGPGAIYSVLIYSGLDFSPAAFAGVFANATMPIFTALFAWVWLGDRLNKSTSVAIAVILIGAVTVAYQSFNIANVDNLTGLPFFLAGSLILAAYVVLLRLWKLTTKQTLAIINLPSAIFFLPIWFFFLPSTINSAGFDEILLQALFQGLGPSFLGLIFFTYAIQTLGPTPVAGFAAVVPATATLLAIPVLGETLNLIEWSGVIIVTIGLTLLLLKR</sequence>
<dbReference type="InterPro" id="IPR000620">
    <property type="entry name" value="EamA_dom"/>
</dbReference>
<keyword evidence="1" id="KW-0472">Membrane</keyword>
<evidence type="ECO:0000256" key="1">
    <source>
        <dbReference type="SAM" id="Phobius"/>
    </source>
</evidence>
<reference evidence="3" key="1">
    <citation type="submission" date="2018-06" db="EMBL/GenBank/DDBJ databases">
        <authorList>
            <person name="Zhirakovskaya E."/>
        </authorList>
    </citation>
    <scope>NUCLEOTIDE SEQUENCE</scope>
</reference>